<organism evidence="2 3">
    <name type="scientific">Cryptococcus tetragattii IND107</name>
    <dbReference type="NCBI Taxonomy" id="1296105"/>
    <lineage>
        <taxon>Eukaryota</taxon>
        <taxon>Fungi</taxon>
        <taxon>Dikarya</taxon>
        <taxon>Basidiomycota</taxon>
        <taxon>Agaricomycotina</taxon>
        <taxon>Tremellomycetes</taxon>
        <taxon>Tremellales</taxon>
        <taxon>Cryptococcaceae</taxon>
        <taxon>Cryptococcus</taxon>
        <taxon>Cryptococcus gattii species complex</taxon>
    </lineage>
</organism>
<comment type="caution">
    <text evidence="2">The sequence shown here is derived from an EMBL/GenBank/DDBJ whole genome shotgun (WGS) entry which is preliminary data.</text>
</comment>
<feature type="compositionally biased region" description="Low complexity" evidence="1">
    <location>
        <begin position="152"/>
        <end position="167"/>
    </location>
</feature>
<reference evidence="3" key="1">
    <citation type="submission" date="2015-01" db="EMBL/GenBank/DDBJ databases">
        <title>The Genome Sequence of Cryptococcus gattii MMRL2647.</title>
        <authorList>
            <consortium name="The Broad Institute Genomics Platform"/>
            <person name="Cuomo C."/>
            <person name="Litvintseva A."/>
            <person name="Chen Y."/>
            <person name="Heitman J."/>
            <person name="Sun S."/>
            <person name="Springer D."/>
            <person name="Dromer F."/>
            <person name="Young S."/>
            <person name="Zeng Q."/>
            <person name="Gargeya S."/>
            <person name="Abouelleil A."/>
            <person name="Alvarado L."/>
            <person name="Chapman S.B."/>
            <person name="Gainer-Dewar J."/>
            <person name="Goldberg J."/>
            <person name="Griggs A."/>
            <person name="Gujja S."/>
            <person name="Hansen M."/>
            <person name="Howarth C."/>
            <person name="Imamovic A."/>
            <person name="Larimer J."/>
            <person name="Murphy C."/>
            <person name="Naylor J."/>
            <person name="Pearson M."/>
            <person name="Priest M."/>
            <person name="Roberts A."/>
            <person name="Saif S."/>
            <person name="Shea T."/>
            <person name="Sykes S."/>
            <person name="Wortman J."/>
            <person name="Nusbaum C."/>
            <person name="Birren B."/>
        </authorList>
    </citation>
    <scope>NUCLEOTIDE SEQUENCE [LARGE SCALE GENOMIC DNA]</scope>
    <source>
        <strain evidence="3">IND107</strain>
    </source>
</reference>
<accession>A0ABR3BUM4</accession>
<feature type="region of interest" description="Disordered" evidence="1">
    <location>
        <begin position="152"/>
        <end position="186"/>
    </location>
</feature>
<dbReference type="GeneID" id="91989593"/>
<dbReference type="Proteomes" id="UP000054399">
    <property type="component" value="Unassembled WGS sequence"/>
</dbReference>
<evidence type="ECO:0000313" key="3">
    <source>
        <dbReference type="Proteomes" id="UP000054399"/>
    </source>
</evidence>
<evidence type="ECO:0000313" key="2">
    <source>
        <dbReference type="EMBL" id="KAL0250559.1"/>
    </source>
</evidence>
<reference evidence="2 3" key="2">
    <citation type="submission" date="2024-01" db="EMBL/GenBank/DDBJ databases">
        <title>Comparative genomics of Cryptococcus and Kwoniella reveals pathogenesis evolution and contrasting modes of karyotype evolution via chromosome fusion or intercentromeric recombination.</title>
        <authorList>
            <person name="Coelho M.A."/>
            <person name="David-Palma M."/>
            <person name="Shea T."/>
            <person name="Bowers K."/>
            <person name="Mcginley-Smith S."/>
            <person name="Mohammad A.W."/>
            <person name="Gnirke A."/>
            <person name="Yurkov A.M."/>
            <person name="Nowrousian M."/>
            <person name="Sun S."/>
            <person name="Cuomo C.A."/>
            <person name="Heitman J."/>
        </authorList>
    </citation>
    <scope>NUCLEOTIDE SEQUENCE [LARGE SCALE GENOMIC DNA]</scope>
    <source>
        <strain evidence="2 3">IND107</strain>
    </source>
</reference>
<sequence>MSYGDPAQEKPTSSSSQLPVPATRQHIATQKCSKPSKMLRRPIGKDQILEWQASLCCLIPLGTCYRPQSSDSVYCSTHTCQAVNVDGERCGNAVHSPGQSRFCHNGWHVENSKYNNIIEMVARRRQLDEVNAAKRKQEMAEQMALFESQFSPLSSADKTSSSSNQSSQLFMPNPQIRKQNGLQMRW</sequence>
<evidence type="ECO:0000256" key="1">
    <source>
        <dbReference type="SAM" id="MobiDB-lite"/>
    </source>
</evidence>
<protein>
    <submittedName>
        <fullName evidence="2">Uncharacterized protein</fullName>
    </submittedName>
</protein>
<name>A0ABR3BUM4_9TREE</name>
<feature type="compositionally biased region" description="Polar residues" evidence="1">
    <location>
        <begin position="176"/>
        <end position="186"/>
    </location>
</feature>
<feature type="region of interest" description="Disordered" evidence="1">
    <location>
        <begin position="1"/>
        <end position="36"/>
    </location>
</feature>
<dbReference type="EMBL" id="ATAM02000004">
    <property type="protein sequence ID" value="KAL0250559.1"/>
    <property type="molecule type" value="Genomic_DNA"/>
</dbReference>
<keyword evidence="3" id="KW-1185">Reference proteome</keyword>
<proteinExistence type="predicted"/>
<gene>
    <name evidence="2" type="ORF">I308_102737</name>
</gene>
<dbReference type="RefSeq" id="XP_066614746.1">
    <property type="nucleotide sequence ID" value="XM_066757277.1"/>
</dbReference>